<organism evidence="2 3">
    <name type="scientific">Goodfellowiella coeruleoviolacea</name>
    <dbReference type="NCBI Taxonomy" id="334858"/>
    <lineage>
        <taxon>Bacteria</taxon>
        <taxon>Bacillati</taxon>
        <taxon>Actinomycetota</taxon>
        <taxon>Actinomycetes</taxon>
        <taxon>Pseudonocardiales</taxon>
        <taxon>Pseudonocardiaceae</taxon>
        <taxon>Goodfellowiella</taxon>
    </lineage>
</organism>
<accession>A0AAE3KHA6</accession>
<dbReference type="Proteomes" id="UP001206128">
    <property type="component" value="Unassembled WGS sequence"/>
</dbReference>
<evidence type="ECO:0000313" key="2">
    <source>
        <dbReference type="EMBL" id="MCP2166657.1"/>
    </source>
</evidence>
<evidence type="ECO:0000313" key="3">
    <source>
        <dbReference type="Proteomes" id="UP001206128"/>
    </source>
</evidence>
<sequence length="122" mass="12650">MSRLFWLGVGVAAGVAITRKVSGVARQATPAGVAANVSDALRELAEAVGAFGADVRVGMAERERELYQVVEHQTGIAPGARPALDQGADRWGYGADSQTPARLPRNAAAGRGARARARRADG</sequence>
<dbReference type="AlphaFoldDB" id="A0AAE3KHA6"/>
<dbReference type="RefSeq" id="WP_253772717.1">
    <property type="nucleotide sequence ID" value="NZ_JAMTCK010000007.1"/>
</dbReference>
<feature type="compositionally biased region" description="Basic residues" evidence="1">
    <location>
        <begin position="113"/>
        <end position="122"/>
    </location>
</feature>
<comment type="caution">
    <text evidence="2">The sequence shown here is derived from an EMBL/GenBank/DDBJ whole genome shotgun (WGS) entry which is preliminary data.</text>
</comment>
<keyword evidence="3" id="KW-1185">Reference proteome</keyword>
<proteinExistence type="predicted"/>
<gene>
    <name evidence="2" type="ORF">LX83_003525</name>
</gene>
<feature type="region of interest" description="Disordered" evidence="1">
    <location>
        <begin position="78"/>
        <end position="122"/>
    </location>
</feature>
<feature type="compositionally biased region" description="Low complexity" evidence="1">
    <location>
        <begin position="100"/>
        <end position="112"/>
    </location>
</feature>
<evidence type="ECO:0008006" key="4">
    <source>
        <dbReference type="Google" id="ProtNLM"/>
    </source>
</evidence>
<reference evidence="2" key="1">
    <citation type="submission" date="2022-06" db="EMBL/GenBank/DDBJ databases">
        <title>Genomic Encyclopedia of Archaeal and Bacterial Type Strains, Phase II (KMG-II): from individual species to whole genera.</title>
        <authorList>
            <person name="Goeker M."/>
        </authorList>
    </citation>
    <scope>NUCLEOTIDE SEQUENCE</scope>
    <source>
        <strain evidence="2">DSM 43935</strain>
    </source>
</reference>
<name>A0AAE3KHA6_9PSEU</name>
<evidence type="ECO:0000256" key="1">
    <source>
        <dbReference type="SAM" id="MobiDB-lite"/>
    </source>
</evidence>
<dbReference type="EMBL" id="JAMTCK010000007">
    <property type="protein sequence ID" value="MCP2166657.1"/>
    <property type="molecule type" value="Genomic_DNA"/>
</dbReference>
<protein>
    <recommendedName>
        <fullName evidence="4">Secreted protein</fullName>
    </recommendedName>
</protein>